<sequence>MKLNKKIHYFNMIIAVIISYIGIKFIDHFEFFLPKINKFMGMLYPFVLSFIVAYILNPIVVFLEGRFKLKRGRSILITYIGIIGILVIFTSFVLPRITSNIVELFKSMPDFSKTAQKWINQTVVKNKIFTNVDLSNGLQNDMKSYIPKLSNLFMTSFDTILTGTIALTTSFLSILFSFIISIYVLHDKEKFIEFGKKIVYILLKKKNGDRFLNFGKTLHRMIGIYIGAKALDSTIIAVMAFIGISMLHSKYKLLLSMIVGITNMIPYFGPFIGMTVVFVINLFYSPINAIWILVFLILLQQFDGWYLDPKLTGGKVGMNPFLAILSVTMGGGFLGITGMILGIPIMAVIKIYVDYFIEKQDANMRQNT</sequence>
<dbReference type="InterPro" id="IPR002549">
    <property type="entry name" value="AI-2E-like"/>
</dbReference>
<feature type="transmembrane region" description="Helical" evidence="8">
    <location>
        <begin position="7"/>
        <end position="23"/>
    </location>
</feature>
<protein>
    <submittedName>
        <fullName evidence="9">Putative PurR-regulated permease PerM</fullName>
    </submittedName>
</protein>
<feature type="transmembrane region" description="Helical" evidence="8">
    <location>
        <begin position="43"/>
        <end position="63"/>
    </location>
</feature>
<evidence type="ECO:0000313" key="10">
    <source>
        <dbReference type="Proteomes" id="UP000294919"/>
    </source>
</evidence>
<name>A0A4R2KVG2_9FIRM</name>
<feature type="transmembrane region" description="Helical" evidence="8">
    <location>
        <begin position="75"/>
        <end position="94"/>
    </location>
</feature>
<accession>A0A4R2KVG2</accession>
<dbReference type="EMBL" id="SLWV01000007">
    <property type="protein sequence ID" value="TCO76922.1"/>
    <property type="molecule type" value="Genomic_DNA"/>
</dbReference>
<dbReference type="Proteomes" id="UP000294919">
    <property type="component" value="Unassembled WGS sequence"/>
</dbReference>
<keyword evidence="3" id="KW-0813">Transport</keyword>
<evidence type="ECO:0000256" key="1">
    <source>
        <dbReference type="ARBA" id="ARBA00004651"/>
    </source>
</evidence>
<comment type="similarity">
    <text evidence="2">Belongs to the autoinducer-2 exporter (AI-2E) (TC 2.A.86) family.</text>
</comment>
<keyword evidence="5 8" id="KW-0812">Transmembrane</keyword>
<feature type="transmembrane region" description="Helical" evidence="8">
    <location>
        <begin position="322"/>
        <end position="349"/>
    </location>
</feature>
<proteinExistence type="inferred from homology"/>
<dbReference type="PANTHER" id="PTHR21716:SF53">
    <property type="entry name" value="PERMEASE PERM-RELATED"/>
    <property type="match status" value="1"/>
</dbReference>
<evidence type="ECO:0000256" key="4">
    <source>
        <dbReference type="ARBA" id="ARBA00022475"/>
    </source>
</evidence>
<feature type="transmembrane region" description="Helical" evidence="8">
    <location>
        <begin position="160"/>
        <end position="185"/>
    </location>
</feature>
<dbReference type="RefSeq" id="WP_243116585.1">
    <property type="nucleotide sequence ID" value="NZ_SLWV01000007.1"/>
</dbReference>
<keyword evidence="6 8" id="KW-1133">Transmembrane helix</keyword>
<keyword evidence="4" id="KW-1003">Cell membrane</keyword>
<evidence type="ECO:0000256" key="7">
    <source>
        <dbReference type="ARBA" id="ARBA00023136"/>
    </source>
</evidence>
<feature type="transmembrane region" description="Helical" evidence="8">
    <location>
        <begin position="222"/>
        <end position="247"/>
    </location>
</feature>
<dbReference type="Pfam" id="PF01594">
    <property type="entry name" value="AI-2E_transport"/>
    <property type="match status" value="1"/>
</dbReference>
<evidence type="ECO:0000313" key="9">
    <source>
        <dbReference type="EMBL" id="TCO76922.1"/>
    </source>
</evidence>
<dbReference type="AlphaFoldDB" id="A0A4R2KVG2"/>
<feature type="transmembrane region" description="Helical" evidence="8">
    <location>
        <begin position="276"/>
        <end position="302"/>
    </location>
</feature>
<evidence type="ECO:0000256" key="2">
    <source>
        <dbReference type="ARBA" id="ARBA00009773"/>
    </source>
</evidence>
<feature type="transmembrane region" description="Helical" evidence="8">
    <location>
        <begin position="253"/>
        <end position="269"/>
    </location>
</feature>
<dbReference type="GO" id="GO:0005886">
    <property type="term" value="C:plasma membrane"/>
    <property type="evidence" value="ECO:0007669"/>
    <property type="project" value="UniProtKB-SubCell"/>
</dbReference>
<comment type="subcellular location">
    <subcellularLocation>
        <location evidence="1">Cell membrane</location>
        <topology evidence="1">Multi-pass membrane protein</topology>
    </subcellularLocation>
</comment>
<keyword evidence="10" id="KW-1185">Reference proteome</keyword>
<reference evidence="9 10" key="1">
    <citation type="submission" date="2019-03" db="EMBL/GenBank/DDBJ databases">
        <title>Genomic Encyclopedia of Type Strains, Phase IV (KMG-IV): sequencing the most valuable type-strain genomes for metagenomic binning, comparative biology and taxonomic classification.</title>
        <authorList>
            <person name="Goeker M."/>
        </authorList>
    </citation>
    <scope>NUCLEOTIDE SEQUENCE [LARGE SCALE GENOMIC DNA]</scope>
    <source>
        <strain evidence="9 10">DSM 102940</strain>
    </source>
</reference>
<evidence type="ECO:0000256" key="3">
    <source>
        <dbReference type="ARBA" id="ARBA00022448"/>
    </source>
</evidence>
<evidence type="ECO:0000256" key="8">
    <source>
        <dbReference type="SAM" id="Phobius"/>
    </source>
</evidence>
<dbReference type="GO" id="GO:0055085">
    <property type="term" value="P:transmembrane transport"/>
    <property type="evidence" value="ECO:0007669"/>
    <property type="project" value="TreeGrafter"/>
</dbReference>
<gene>
    <name evidence="9" type="ORF">EV214_10779</name>
</gene>
<keyword evidence="7 8" id="KW-0472">Membrane</keyword>
<evidence type="ECO:0000256" key="6">
    <source>
        <dbReference type="ARBA" id="ARBA00022989"/>
    </source>
</evidence>
<evidence type="ECO:0000256" key="5">
    <source>
        <dbReference type="ARBA" id="ARBA00022692"/>
    </source>
</evidence>
<dbReference type="PANTHER" id="PTHR21716">
    <property type="entry name" value="TRANSMEMBRANE PROTEIN"/>
    <property type="match status" value="1"/>
</dbReference>
<organism evidence="9 10">
    <name type="scientific">Marinisporobacter balticus</name>
    <dbReference type="NCBI Taxonomy" id="2018667"/>
    <lineage>
        <taxon>Bacteria</taxon>
        <taxon>Bacillati</taxon>
        <taxon>Bacillota</taxon>
        <taxon>Clostridia</taxon>
        <taxon>Peptostreptococcales</taxon>
        <taxon>Thermotaleaceae</taxon>
        <taxon>Marinisporobacter</taxon>
    </lineage>
</organism>
<comment type="caution">
    <text evidence="9">The sequence shown here is derived from an EMBL/GenBank/DDBJ whole genome shotgun (WGS) entry which is preliminary data.</text>
</comment>